<proteinExistence type="predicted"/>
<keyword evidence="3" id="KW-1185">Reference proteome</keyword>
<name>F4P070_BATDJ</name>
<sequence length="162" mass="18813">MNIETTKTATTQLLNEYYQISTQAIPTQRVKSEWQADNKREFHKTTYLIWCMAGGVESDDEYCPYDDNGCTPVDYQKIHIGTFLALVCDCFPWIVLVFYVAHFLPRTHMCNTIRSVLLNDTDQMHAIHQTLLKPLQNLFGPNQTVTNTAYSDHRQLNQEYTL</sequence>
<keyword evidence="1" id="KW-0812">Transmembrane</keyword>
<dbReference type="AlphaFoldDB" id="F4P070"/>
<evidence type="ECO:0000313" key="3">
    <source>
        <dbReference type="Proteomes" id="UP000007241"/>
    </source>
</evidence>
<feature type="transmembrane region" description="Helical" evidence="1">
    <location>
        <begin position="83"/>
        <end position="104"/>
    </location>
</feature>
<dbReference type="InParanoid" id="F4P070"/>
<accession>F4P070</accession>
<dbReference type="RefSeq" id="XP_006677834.1">
    <property type="nucleotide sequence ID" value="XM_006677771.1"/>
</dbReference>
<keyword evidence="1" id="KW-1133">Transmembrane helix</keyword>
<dbReference type="HOGENOM" id="CLU_1635066_0_0_1"/>
<dbReference type="EMBL" id="GL882882">
    <property type="protein sequence ID" value="EGF81392.1"/>
    <property type="molecule type" value="Genomic_DNA"/>
</dbReference>
<evidence type="ECO:0000256" key="1">
    <source>
        <dbReference type="SAM" id="Phobius"/>
    </source>
</evidence>
<evidence type="ECO:0000313" key="2">
    <source>
        <dbReference type="EMBL" id="EGF81392.1"/>
    </source>
</evidence>
<keyword evidence="1" id="KW-0472">Membrane</keyword>
<dbReference type="Proteomes" id="UP000007241">
    <property type="component" value="Unassembled WGS sequence"/>
</dbReference>
<dbReference type="GeneID" id="18238310"/>
<organism evidence="2 3">
    <name type="scientific">Batrachochytrium dendrobatidis (strain JAM81 / FGSC 10211)</name>
    <name type="common">Frog chytrid fungus</name>
    <dbReference type="NCBI Taxonomy" id="684364"/>
    <lineage>
        <taxon>Eukaryota</taxon>
        <taxon>Fungi</taxon>
        <taxon>Fungi incertae sedis</taxon>
        <taxon>Chytridiomycota</taxon>
        <taxon>Chytridiomycota incertae sedis</taxon>
        <taxon>Chytridiomycetes</taxon>
        <taxon>Rhizophydiales</taxon>
        <taxon>Rhizophydiales incertae sedis</taxon>
        <taxon>Batrachochytrium</taxon>
    </lineage>
</organism>
<reference evidence="2 3" key="1">
    <citation type="submission" date="2009-12" db="EMBL/GenBank/DDBJ databases">
        <title>The draft genome of Batrachochytrium dendrobatidis.</title>
        <authorList>
            <consortium name="US DOE Joint Genome Institute (JGI-PGF)"/>
            <person name="Kuo A."/>
            <person name="Salamov A."/>
            <person name="Schmutz J."/>
            <person name="Lucas S."/>
            <person name="Pitluck S."/>
            <person name="Rosenblum E."/>
            <person name="Stajich J."/>
            <person name="Eisen M."/>
            <person name="Grigoriev I.V."/>
        </authorList>
    </citation>
    <scope>NUCLEOTIDE SEQUENCE [LARGE SCALE GENOMIC DNA]</scope>
    <source>
        <strain evidence="3">JAM81 / FGSC 10211</strain>
    </source>
</reference>
<protein>
    <submittedName>
        <fullName evidence="2">Uncharacterized protein</fullName>
    </submittedName>
</protein>
<gene>
    <name evidence="2" type="ORF">BATDEDRAFT_23787</name>
</gene>